<evidence type="ECO:0000256" key="4">
    <source>
        <dbReference type="ARBA" id="ARBA00022692"/>
    </source>
</evidence>
<keyword evidence="8 12" id="KW-0472">Membrane</keyword>
<evidence type="ECO:0000259" key="13">
    <source>
        <dbReference type="Pfam" id="PF00999"/>
    </source>
</evidence>
<keyword evidence="15" id="KW-1185">Reference proteome</keyword>
<dbReference type="InterPro" id="IPR018422">
    <property type="entry name" value="Cation/H_exchanger_CPA1"/>
</dbReference>
<feature type="transmembrane region" description="Helical" evidence="12">
    <location>
        <begin position="80"/>
        <end position="102"/>
    </location>
</feature>
<evidence type="ECO:0000256" key="9">
    <source>
        <dbReference type="ARBA" id="ARBA00023201"/>
    </source>
</evidence>
<feature type="transmembrane region" description="Helical" evidence="12">
    <location>
        <begin position="273"/>
        <end position="291"/>
    </location>
</feature>
<evidence type="ECO:0000256" key="8">
    <source>
        <dbReference type="ARBA" id="ARBA00023136"/>
    </source>
</evidence>
<keyword evidence="7" id="KW-0406">Ion transport</keyword>
<evidence type="ECO:0000256" key="3">
    <source>
        <dbReference type="ARBA" id="ARBA00022475"/>
    </source>
</evidence>
<evidence type="ECO:0000256" key="1">
    <source>
        <dbReference type="ARBA" id="ARBA00004651"/>
    </source>
</evidence>
<dbReference type="GO" id="GO:0005886">
    <property type="term" value="C:plasma membrane"/>
    <property type="evidence" value="ECO:0007669"/>
    <property type="project" value="UniProtKB-SubCell"/>
</dbReference>
<evidence type="ECO:0000313" key="14">
    <source>
        <dbReference type="EMBL" id="VEG26809.1"/>
    </source>
</evidence>
<keyword evidence="9" id="KW-0739">Sodium transport</keyword>
<protein>
    <submittedName>
        <fullName evidence="14">Sodium, potassium, lithium and rubidium/H(+) antiporter</fullName>
    </submittedName>
</protein>
<dbReference type="KEGG" id="ahw:NCTC11636_00713"/>
<keyword evidence="6" id="KW-0915">Sodium</keyword>
<dbReference type="Gene3D" id="6.10.140.1330">
    <property type="match status" value="1"/>
</dbReference>
<dbReference type="EMBL" id="LR134350">
    <property type="protein sequence ID" value="VEG26809.1"/>
    <property type="molecule type" value="Genomic_DNA"/>
</dbReference>
<evidence type="ECO:0000256" key="6">
    <source>
        <dbReference type="ARBA" id="ARBA00023053"/>
    </source>
</evidence>
<evidence type="ECO:0000256" key="11">
    <source>
        <dbReference type="SAM" id="MobiDB-lite"/>
    </source>
</evidence>
<evidence type="ECO:0000313" key="15">
    <source>
        <dbReference type="Proteomes" id="UP000266895"/>
    </source>
</evidence>
<organism evidence="14 15">
    <name type="scientific">Actinomyces howellii</name>
    <dbReference type="NCBI Taxonomy" id="52771"/>
    <lineage>
        <taxon>Bacteria</taxon>
        <taxon>Bacillati</taxon>
        <taxon>Actinomycetota</taxon>
        <taxon>Actinomycetes</taxon>
        <taxon>Actinomycetales</taxon>
        <taxon>Actinomycetaceae</taxon>
        <taxon>Actinomyces</taxon>
    </lineage>
</organism>
<accession>A0A3S4UWE3</accession>
<feature type="transmembrane region" description="Helical" evidence="12">
    <location>
        <begin position="303"/>
        <end position="330"/>
    </location>
</feature>
<reference evidence="14 15" key="1">
    <citation type="submission" date="2018-12" db="EMBL/GenBank/DDBJ databases">
        <authorList>
            <consortium name="Pathogen Informatics"/>
        </authorList>
    </citation>
    <scope>NUCLEOTIDE SEQUENCE [LARGE SCALE GENOMIC DNA]</scope>
    <source>
        <strain evidence="14 15">NCTC11636</strain>
    </source>
</reference>
<feature type="compositionally biased region" description="Low complexity" evidence="11">
    <location>
        <begin position="558"/>
        <end position="571"/>
    </location>
</feature>
<dbReference type="GO" id="GO:0015385">
    <property type="term" value="F:sodium:proton antiporter activity"/>
    <property type="evidence" value="ECO:0007669"/>
    <property type="project" value="InterPro"/>
</dbReference>
<feature type="transmembrane region" description="Helical" evidence="12">
    <location>
        <begin position="180"/>
        <end position="199"/>
    </location>
</feature>
<feature type="transmembrane region" description="Helical" evidence="12">
    <location>
        <begin position="27"/>
        <end position="47"/>
    </location>
</feature>
<feature type="coiled-coil region" evidence="10">
    <location>
        <begin position="334"/>
        <end position="361"/>
    </location>
</feature>
<dbReference type="AlphaFoldDB" id="A0A3S4UWE3"/>
<comment type="subcellular location">
    <subcellularLocation>
        <location evidence="1">Cell membrane</location>
        <topology evidence="1">Multi-pass membrane protein</topology>
    </subcellularLocation>
</comment>
<dbReference type="GO" id="GO:0051453">
    <property type="term" value="P:regulation of intracellular pH"/>
    <property type="evidence" value="ECO:0007669"/>
    <property type="project" value="TreeGrafter"/>
</dbReference>
<keyword evidence="2" id="KW-0813">Transport</keyword>
<dbReference type="PANTHER" id="PTHR10110:SF86">
    <property type="entry name" value="SODIUM_HYDROGEN EXCHANGER 7"/>
    <property type="match status" value="1"/>
</dbReference>
<evidence type="ECO:0000256" key="7">
    <source>
        <dbReference type="ARBA" id="ARBA00023065"/>
    </source>
</evidence>
<name>A0A3S4UWE3_9ACTO</name>
<evidence type="ECO:0000256" key="10">
    <source>
        <dbReference type="SAM" id="Coils"/>
    </source>
</evidence>
<evidence type="ECO:0000256" key="12">
    <source>
        <dbReference type="SAM" id="Phobius"/>
    </source>
</evidence>
<dbReference type="InterPro" id="IPR006153">
    <property type="entry name" value="Cation/H_exchanger_TM"/>
</dbReference>
<keyword evidence="10" id="KW-0175">Coiled coil</keyword>
<dbReference type="GO" id="GO:0098719">
    <property type="term" value="P:sodium ion import across plasma membrane"/>
    <property type="evidence" value="ECO:0007669"/>
    <property type="project" value="TreeGrafter"/>
</dbReference>
<keyword evidence="3" id="KW-1003">Cell membrane</keyword>
<gene>
    <name evidence="14" type="primary">nhaK</name>
    <name evidence="14" type="ORF">NCTC11636_00713</name>
</gene>
<keyword evidence="5 12" id="KW-1133">Transmembrane helix</keyword>
<proteinExistence type="predicted"/>
<dbReference type="GO" id="GO:0015386">
    <property type="term" value="F:potassium:proton antiporter activity"/>
    <property type="evidence" value="ECO:0007669"/>
    <property type="project" value="TreeGrafter"/>
</dbReference>
<evidence type="ECO:0000256" key="5">
    <source>
        <dbReference type="ARBA" id="ARBA00022989"/>
    </source>
</evidence>
<sequence>MDLLVIAVVALLVIAACNQIAPRLGLASPLVLLGLGVAVGFLPMVGAIELDPEIVLEMVLPPLLFGAAVSMPVMDFRRELIAVAGLAVGLVVVTAVVLGLVVHTIVPDLPVAWAIALGAVLSPTDAVAVAIAKDLGVSHRIITILEGEGLFNDATALVLLSSATAVGLMTDTHALEPGSLVLDFVVALAVALLVGWVVGEVTTRVCARVSDPTANTVISFTIPFLASIPAEHLGGSGLVAAVVAGLVGSYRAPALVPPANRRTAQHNWRTVELVLEGGVFLTMGLQAYGIVEEVRQTTGGLAWAGLLALTAGALTVVLRAAFVVPLLAWLRSLGARSRRRYERAEERMSAFEQRLSHACDLDEEVIGARDLTPEEWKRALHRWSARLEHGRRKQRRARNDLDYFLNEPLGPREASVIIWAGMRGAVTLAAAQTLPLGTPMRPFLLLVALLVAAGSLVIQGLTLPALVRVARPQMAADGALEDERRRLVAVLGGALKDTALAQALSDRAGQLEVEPGGAGGITRSFSTVGRVLAHVDTARPRAEAPALTTTPLRRRRPAAPVTPTGPAVRTGQAAGGTWPR</sequence>
<feature type="region of interest" description="Disordered" evidence="11">
    <location>
        <begin position="541"/>
        <end position="580"/>
    </location>
</feature>
<feature type="transmembrane region" description="Helical" evidence="12">
    <location>
        <begin position="109"/>
        <end position="131"/>
    </location>
</feature>
<keyword evidence="4 12" id="KW-0812">Transmembrane</keyword>
<feature type="transmembrane region" description="Helical" evidence="12">
    <location>
        <begin position="443"/>
        <end position="467"/>
    </location>
</feature>
<feature type="domain" description="Cation/H+ exchanger transmembrane" evidence="13">
    <location>
        <begin position="11"/>
        <end position="334"/>
    </location>
</feature>
<dbReference type="RefSeq" id="WP_197719440.1">
    <property type="nucleotide sequence ID" value="NZ_LR134350.1"/>
</dbReference>
<evidence type="ECO:0000256" key="2">
    <source>
        <dbReference type="ARBA" id="ARBA00022448"/>
    </source>
</evidence>
<dbReference type="Pfam" id="PF00999">
    <property type="entry name" value="Na_H_Exchanger"/>
    <property type="match status" value="1"/>
</dbReference>
<dbReference type="Proteomes" id="UP000266895">
    <property type="component" value="Chromosome"/>
</dbReference>
<dbReference type="PANTHER" id="PTHR10110">
    <property type="entry name" value="SODIUM/HYDROGEN EXCHANGER"/>
    <property type="match status" value="1"/>
</dbReference>